<dbReference type="PANTHER" id="PTHR37463:SF1">
    <property type="entry name" value="DUF2256 DOMAIN-CONTAINING PROTEIN"/>
    <property type="match status" value="1"/>
</dbReference>
<name>A0A233RK24_9GAMM</name>
<dbReference type="PANTHER" id="PTHR37463">
    <property type="entry name" value="GSL3115 PROTEIN"/>
    <property type="match status" value="1"/>
</dbReference>
<dbReference type="OrthoDB" id="27194at2"/>
<dbReference type="AlphaFoldDB" id="A0A233RK24"/>
<gene>
    <name evidence="1" type="ORF">B6S08_01900</name>
</gene>
<proteinExistence type="predicted"/>
<reference evidence="1 2" key="1">
    <citation type="submission" date="2017-08" db="EMBL/GenBank/DDBJ databases">
        <title>A Genome Sequence of Oceanimonas doudoroffii ATCC 27123T.</title>
        <authorList>
            <person name="Brennan M.A."/>
            <person name="Maclea K.S."/>
            <person name="Mcclelland W.D."/>
            <person name="Trachtenberg A.M."/>
        </authorList>
    </citation>
    <scope>NUCLEOTIDE SEQUENCE [LARGE SCALE GENOMIC DNA]</scope>
    <source>
        <strain evidence="1 2">ATCC 27123</strain>
    </source>
</reference>
<evidence type="ECO:0000313" key="1">
    <source>
        <dbReference type="EMBL" id="OXY83738.1"/>
    </source>
</evidence>
<evidence type="ECO:0000313" key="2">
    <source>
        <dbReference type="Proteomes" id="UP000242757"/>
    </source>
</evidence>
<dbReference type="Pfam" id="PF10013">
    <property type="entry name" value="DUF2256"/>
    <property type="match status" value="1"/>
</dbReference>
<comment type="caution">
    <text evidence="1">The sequence shown here is derived from an EMBL/GenBank/DDBJ whole genome shotgun (WGS) entry which is preliminary data.</text>
</comment>
<dbReference type="InterPro" id="IPR017136">
    <property type="entry name" value="UCP037205"/>
</dbReference>
<organism evidence="1 2">
    <name type="scientific">Oceanimonas doudoroffii</name>
    <dbReference type="NCBI Taxonomy" id="84158"/>
    <lineage>
        <taxon>Bacteria</taxon>
        <taxon>Pseudomonadati</taxon>
        <taxon>Pseudomonadota</taxon>
        <taxon>Gammaproteobacteria</taxon>
        <taxon>Aeromonadales</taxon>
        <taxon>Aeromonadaceae</taxon>
        <taxon>Oceanimonas</taxon>
    </lineage>
</organism>
<dbReference type="Proteomes" id="UP000242757">
    <property type="component" value="Unassembled WGS sequence"/>
</dbReference>
<protein>
    <submittedName>
        <fullName evidence="1">DUF2256 domain-containing protein</fullName>
    </submittedName>
</protein>
<accession>A0A233RK24</accession>
<keyword evidence="2" id="KW-1185">Reference proteome</keyword>
<sequence length="53" mass="6327">MKKSRLPHKICVVCGRPFGWRKKWAREWNNVKYCSRRCRSHRRGPAASEVDAK</sequence>
<dbReference type="EMBL" id="NBIM01000001">
    <property type="protein sequence ID" value="OXY83738.1"/>
    <property type="molecule type" value="Genomic_DNA"/>
</dbReference>
<dbReference type="RefSeq" id="WP_094200511.1">
    <property type="nucleotide sequence ID" value="NZ_NBIM01000001.1"/>
</dbReference>